<protein>
    <submittedName>
        <fullName evidence="1">Vegetative incompatibility protein HET-E-1-like protein 10</fullName>
    </submittedName>
</protein>
<name>A0ACC3Z642_COLTU</name>
<gene>
    <name evidence="1" type="ORF">CTRU02_206169</name>
</gene>
<evidence type="ECO:0000313" key="1">
    <source>
        <dbReference type="EMBL" id="KAL0939559.1"/>
    </source>
</evidence>
<proteinExistence type="predicted"/>
<dbReference type="EMBL" id="VUJX02000003">
    <property type="protein sequence ID" value="KAL0939559.1"/>
    <property type="molecule type" value="Genomic_DNA"/>
</dbReference>
<reference evidence="1 2" key="1">
    <citation type="journal article" date="2020" name="Phytopathology">
        <title>Genome Sequence Resources of Colletotrichum truncatum, C. plurivorum, C. musicola, and C. sojae: Four Species Pathogenic to Soybean (Glycine max).</title>
        <authorList>
            <person name="Rogerio F."/>
            <person name="Boufleur T.R."/>
            <person name="Ciampi-Guillardi M."/>
            <person name="Sukno S.A."/>
            <person name="Thon M.R."/>
            <person name="Massola Junior N.S."/>
            <person name="Baroncelli R."/>
        </authorList>
    </citation>
    <scope>NUCLEOTIDE SEQUENCE [LARGE SCALE GENOMIC DNA]</scope>
    <source>
        <strain evidence="1 2">CMES1059</strain>
    </source>
</reference>
<accession>A0ACC3Z642</accession>
<sequence>MYLINTQTLKVEEFVDPSGVKYAVLSHAWQYNEASFLDLAKLDLAKKKTGFVKIVKACKVTRSRGLEYVAEVSEVINSILQWYKQVTVCVVSLHGLPPLNLNESPCAWFLSVLMTQRLSVLASGSFVDGPCRSCLLLDNTESYNSC</sequence>
<dbReference type="Proteomes" id="UP000805649">
    <property type="component" value="Unassembled WGS sequence"/>
</dbReference>
<organism evidence="1 2">
    <name type="scientific">Colletotrichum truncatum</name>
    <name type="common">Anthracnose fungus</name>
    <name type="synonym">Colletotrichum capsici</name>
    <dbReference type="NCBI Taxonomy" id="5467"/>
    <lineage>
        <taxon>Eukaryota</taxon>
        <taxon>Fungi</taxon>
        <taxon>Dikarya</taxon>
        <taxon>Ascomycota</taxon>
        <taxon>Pezizomycotina</taxon>
        <taxon>Sordariomycetes</taxon>
        <taxon>Hypocreomycetidae</taxon>
        <taxon>Glomerellales</taxon>
        <taxon>Glomerellaceae</taxon>
        <taxon>Colletotrichum</taxon>
        <taxon>Colletotrichum truncatum species complex</taxon>
    </lineage>
</organism>
<evidence type="ECO:0000313" key="2">
    <source>
        <dbReference type="Proteomes" id="UP000805649"/>
    </source>
</evidence>
<keyword evidence="2" id="KW-1185">Reference proteome</keyword>
<comment type="caution">
    <text evidence="1">The sequence shown here is derived from an EMBL/GenBank/DDBJ whole genome shotgun (WGS) entry which is preliminary data.</text>
</comment>